<feature type="domain" description="Peptidase M1 membrane alanine aminopeptidase" evidence="12">
    <location>
        <begin position="234"/>
        <end position="451"/>
    </location>
</feature>
<evidence type="ECO:0000256" key="8">
    <source>
        <dbReference type="PIRSR" id="PIRSR634016-1"/>
    </source>
</evidence>
<feature type="binding site" evidence="9">
    <location>
        <position position="306"/>
    </location>
    <ligand>
        <name>Zn(2+)</name>
        <dbReference type="ChEBI" id="CHEBI:29105"/>
        <note>catalytic</note>
    </ligand>
</feature>
<dbReference type="InterPro" id="IPR014782">
    <property type="entry name" value="Peptidase_M1_dom"/>
</dbReference>
<evidence type="ECO:0000313" key="15">
    <source>
        <dbReference type="EMBL" id="GAP91974.2"/>
    </source>
</evidence>
<dbReference type="Pfam" id="PF01433">
    <property type="entry name" value="Peptidase_M1"/>
    <property type="match status" value="1"/>
</dbReference>
<name>A0A1W2TTT4_ROSNE</name>
<dbReference type="GO" id="GO:0070006">
    <property type="term" value="F:metalloaminopeptidase activity"/>
    <property type="evidence" value="ECO:0007669"/>
    <property type="project" value="TreeGrafter"/>
</dbReference>
<organism evidence="15">
    <name type="scientific">Rosellinia necatrix</name>
    <name type="common">White root-rot fungus</name>
    <dbReference type="NCBI Taxonomy" id="77044"/>
    <lineage>
        <taxon>Eukaryota</taxon>
        <taxon>Fungi</taxon>
        <taxon>Dikarya</taxon>
        <taxon>Ascomycota</taxon>
        <taxon>Pezizomycotina</taxon>
        <taxon>Sordariomycetes</taxon>
        <taxon>Xylariomycetidae</taxon>
        <taxon>Xylariales</taxon>
        <taxon>Xylariaceae</taxon>
        <taxon>Rosellinia</taxon>
    </lineage>
</organism>
<dbReference type="InterPro" id="IPR045357">
    <property type="entry name" value="Aminopeptidase_N-like_N"/>
</dbReference>
<dbReference type="Pfam" id="PF11838">
    <property type="entry name" value="ERAP1_C"/>
    <property type="match status" value="1"/>
</dbReference>
<dbReference type="OMA" id="RPIKYKI"/>
<dbReference type="GO" id="GO:0006508">
    <property type="term" value="P:proteolysis"/>
    <property type="evidence" value="ECO:0007669"/>
    <property type="project" value="UniProtKB-KW"/>
</dbReference>
<dbReference type="PRINTS" id="PR00756">
    <property type="entry name" value="ALADIPTASE"/>
</dbReference>
<evidence type="ECO:0000256" key="11">
    <source>
        <dbReference type="RuleBase" id="RU364040"/>
    </source>
</evidence>
<evidence type="ECO:0000256" key="6">
    <source>
        <dbReference type="ARBA" id="ARBA00022833"/>
    </source>
</evidence>
<dbReference type="InterPro" id="IPR042097">
    <property type="entry name" value="Aminopeptidase_N-like_N_sf"/>
</dbReference>
<dbReference type="GO" id="GO:0043171">
    <property type="term" value="P:peptide catabolic process"/>
    <property type="evidence" value="ECO:0007669"/>
    <property type="project" value="TreeGrafter"/>
</dbReference>
<evidence type="ECO:0000256" key="3">
    <source>
        <dbReference type="ARBA" id="ARBA00022670"/>
    </source>
</evidence>
<sequence>MAQQSRKVLQNQVRPIKYNIRLEPDLDQNRFSGHVDIHVETLGRTDSIQLNCVDLHVHTASYTQAASNGAKELAEITLHPEHELLVFGLRGHIDAHHFLTLHIGYSAVIKENLSGLYKSTYIDSDGQSRSLMVTHMQPSHARRVFPCFDEPALKAAFTIQVEVPLDMKCLSNMPLDRSELLKPDKRLMTFVEGPKMSTYLVALVMGDLESITSNAGRVPITLYTIKGLSSQGQFALDIATKGLRLFEDTFACEYPLPKLDLVAVPDFAAGAMENWGLIIYRTAELLLDPEDSSVSRKKRIAETTFHEVSHSWFGNLVTMEFWDGLWLNEGFATWMSWFAVDKFFPQWNVWQDYVAETLQSALELDSLRSSHPVEAQVADVADIGQVFDDISYMKGSSVLRMISKDIGEEIFLHGVREYLSKHRFGCATTEDLWVALENSSKAPIRDYISVWTRDVGFPVITIHEEIMQVAKGGAANLKITLNKKRYLSSPGETEEQSSTTYPLRVSIRTGQGVQFIDFEGQDMEILLDTTGFYKINVDQTGFYRTAYPEERLRAFGTLSNMALLSVEDRVGIVADTTALCISGHQETVGLLELLYGMKSESDYVVWVQIAKSLRTLRTAWMFQEVNIVDDLRTLARQILGTKLKEIGWRIREEDDEILQQFKSLLFENAGVVGDEEVVSESRAMVQRYATGDKSALQADLRDAAFGIFLANGGDDEFDTIWNIYKNSASEEERICALGNLGCVVTPKLVHRVTGVLLTPEIKDQDLYLPLWCLNTSTAGVDGVWAWAKSNWAKIVASQTPELLRLIVPLVLGGFSTEAQLSDAVGFFSTQDTKTFNQVLEQELEKVRTRIAWTKRNMSSVKYWLKYTCHVKANDTGAHAALKNGS</sequence>
<dbReference type="SUPFAM" id="SSF63737">
    <property type="entry name" value="Leukotriene A4 hydrolase N-terminal domain"/>
    <property type="match status" value="1"/>
</dbReference>
<dbReference type="GO" id="GO:0005737">
    <property type="term" value="C:cytoplasm"/>
    <property type="evidence" value="ECO:0007669"/>
    <property type="project" value="TreeGrafter"/>
</dbReference>
<dbReference type="GO" id="GO:0016020">
    <property type="term" value="C:membrane"/>
    <property type="evidence" value="ECO:0007669"/>
    <property type="project" value="TreeGrafter"/>
</dbReference>
<accession>A0A1W2TTT4</accession>
<evidence type="ECO:0000256" key="7">
    <source>
        <dbReference type="ARBA" id="ARBA00023049"/>
    </source>
</evidence>
<comment type="similarity">
    <text evidence="1 11">Belongs to the peptidase M1 family.</text>
</comment>
<dbReference type="Proteomes" id="UP000054516">
    <property type="component" value="Unassembled WGS sequence"/>
</dbReference>
<evidence type="ECO:0000259" key="12">
    <source>
        <dbReference type="Pfam" id="PF01433"/>
    </source>
</evidence>
<dbReference type="Gene3D" id="2.60.40.1910">
    <property type="match status" value="1"/>
</dbReference>
<dbReference type="EC" id="3.4.11.-" evidence="11"/>
<dbReference type="CDD" id="cd09601">
    <property type="entry name" value="M1_APN-Q_like"/>
    <property type="match status" value="1"/>
</dbReference>
<protein>
    <recommendedName>
        <fullName evidence="11">Aminopeptidase</fullName>
        <ecNumber evidence="11">3.4.11.-</ecNumber>
    </recommendedName>
</protein>
<dbReference type="GO" id="GO:0042277">
    <property type="term" value="F:peptide binding"/>
    <property type="evidence" value="ECO:0007669"/>
    <property type="project" value="TreeGrafter"/>
</dbReference>
<dbReference type="EMBL" id="DF977502">
    <property type="protein sequence ID" value="GAP91974.2"/>
    <property type="molecule type" value="Genomic_DNA"/>
</dbReference>
<proteinExistence type="inferred from homology"/>
<dbReference type="Gene3D" id="1.10.390.10">
    <property type="entry name" value="Neutral Protease Domain 2"/>
    <property type="match status" value="1"/>
</dbReference>
<evidence type="ECO:0000313" key="16">
    <source>
        <dbReference type="Proteomes" id="UP000054516"/>
    </source>
</evidence>
<keyword evidence="5 11" id="KW-0378">Hydrolase</keyword>
<dbReference type="InterPro" id="IPR034016">
    <property type="entry name" value="M1_APN-typ"/>
</dbReference>
<feature type="site" description="Transition state stabilizer" evidence="10">
    <location>
        <position position="392"/>
    </location>
</feature>
<dbReference type="InterPro" id="IPR050344">
    <property type="entry name" value="Peptidase_M1_aminopeptidases"/>
</dbReference>
<keyword evidence="7 11" id="KW-0482">Metalloprotease</keyword>
<dbReference type="SUPFAM" id="SSF55486">
    <property type="entry name" value="Metalloproteases ('zincins'), catalytic domain"/>
    <property type="match status" value="1"/>
</dbReference>
<dbReference type="GO" id="GO:0008270">
    <property type="term" value="F:zinc ion binding"/>
    <property type="evidence" value="ECO:0007669"/>
    <property type="project" value="UniProtKB-UniRule"/>
</dbReference>
<feature type="domain" description="ERAP1-like C-terminal" evidence="13">
    <location>
        <begin position="532"/>
        <end position="847"/>
    </location>
</feature>
<keyword evidence="3 11" id="KW-0645">Protease</keyword>
<evidence type="ECO:0000259" key="14">
    <source>
        <dbReference type="Pfam" id="PF17900"/>
    </source>
</evidence>
<feature type="binding site" evidence="9">
    <location>
        <position position="329"/>
    </location>
    <ligand>
        <name>Zn(2+)</name>
        <dbReference type="ChEBI" id="CHEBI:29105"/>
        <note>catalytic</note>
    </ligand>
</feature>
<keyword evidence="16" id="KW-1185">Reference proteome</keyword>
<dbReference type="InterPro" id="IPR001930">
    <property type="entry name" value="Peptidase_M1"/>
</dbReference>
<dbReference type="PANTHER" id="PTHR11533:SF174">
    <property type="entry name" value="PUROMYCIN-SENSITIVE AMINOPEPTIDASE-RELATED"/>
    <property type="match status" value="1"/>
</dbReference>
<reference evidence="15" key="1">
    <citation type="submission" date="2016-03" db="EMBL/GenBank/DDBJ databases">
        <title>Draft genome sequence of Rosellinia necatrix.</title>
        <authorList>
            <person name="Kanematsu S."/>
        </authorList>
    </citation>
    <scope>NUCLEOTIDE SEQUENCE [LARGE SCALE GENOMIC DNA]</scope>
    <source>
        <strain evidence="15">W97</strain>
    </source>
</reference>
<dbReference type="PANTHER" id="PTHR11533">
    <property type="entry name" value="PROTEASE M1 ZINC METALLOPROTEASE"/>
    <property type="match status" value="1"/>
</dbReference>
<evidence type="ECO:0000256" key="9">
    <source>
        <dbReference type="PIRSR" id="PIRSR634016-3"/>
    </source>
</evidence>
<feature type="domain" description="Aminopeptidase N-like N-terminal" evidence="14">
    <location>
        <begin position="15"/>
        <end position="200"/>
    </location>
</feature>
<dbReference type="InterPro" id="IPR024571">
    <property type="entry name" value="ERAP1-like_C_dom"/>
</dbReference>
<evidence type="ECO:0000256" key="4">
    <source>
        <dbReference type="ARBA" id="ARBA00022723"/>
    </source>
</evidence>
<dbReference type="Pfam" id="PF17900">
    <property type="entry name" value="Peptidase_M1_N"/>
    <property type="match status" value="1"/>
</dbReference>
<feature type="binding site" evidence="9">
    <location>
        <position position="310"/>
    </location>
    <ligand>
        <name>Zn(2+)</name>
        <dbReference type="ChEBI" id="CHEBI:29105"/>
        <note>catalytic</note>
    </ligand>
</feature>
<dbReference type="OrthoDB" id="10031169at2759"/>
<evidence type="ECO:0000259" key="13">
    <source>
        <dbReference type="Pfam" id="PF11838"/>
    </source>
</evidence>
<evidence type="ECO:0000256" key="1">
    <source>
        <dbReference type="ARBA" id="ARBA00010136"/>
    </source>
</evidence>
<dbReference type="Gene3D" id="1.25.50.20">
    <property type="match status" value="1"/>
</dbReference>
<dbReference type="Gene3D" id="2.60.40.1730">
    <property type="entry name" value="tricorn interacting facor f3 domain"/>
    <property type="match status" value="1"/>
</dbReference>
<evidence type="ECO:0000256" key="5">
    <source>
        <dbReference type="ARBA" id="ARBA00022801"/>
    </source>
</evidence>
<dbReference type="FunFam" id="1.10.390.10:FF:000001">
    <property type="entry name" value="Aminopeptidase"/>
    <property type="match status" value="1"/>
</dbReference>
<dbReference type="STRING" id="77044.A0A1W2TTT4"/>
<comment type="cofactor">
    <cofactor evidence="9 11">
        <name>Zn(2+)</name>
        <dbReference type="ChEBI" id="CHEBI:29105"/>
    </cofactor>
    <text evidence="9 11">Binds 1 zinc ion per subunit.</text>
</comment>
<feature type="active site" description="Proton acceptor" evidence="8">
    <location>
        <position position="307"/>
    </location>
</feature>
<dbReference type="InterPro" id="IPR027268">
    <property type="entry name" value="Peptidase_M4/M1_CTD_sf"/>
</dbReference>
<keyword evidence="6 9" id="KW-0862">Zinc</keyword>
<gene>
    <name evidence="15" type="ORF">SAMD00023353_5700360</name>
</gene>
<keyword evidence="2 11" id="KW-0031">Aminopeptidase</keyword>
<dbReference type="AlphaFoldDB" id="A0A1W2TTT4"/>
<evidence type="ECO:0000256" key="2">
    <source>
        <dbReference type="ARBA" id="ARBA00022438"/>
    </source>
</evidence>
<keyword evidence="4 9" id="KW-0479">Metal-binding</keyword>
<dbReference type="FunFam" id="1.25.50.20:FF:000002">
    <property type="entry name" value="Aminopeptidase"/>
    <property type="match status" value="1"/>
</dbReference>
<evidence type="ECO:0000256" key="10">
    <source>
        <dbReference type="PIRSR" id="PIRSR634016-4"/>
    </source>
</evidence>